<proteinExistence type="predicted"/>
<dbReference type="InterPro" id="IPR023198">
    <property type="entry name" value="PGP-like_dom2"/>
</dbReference>
<dbReference type="InterPro" id="IPR023214">
    <property type="entry name" value="HAD_sf"/>
</dbReference>
<keyword evidence="2" id="KW-1185">Reference proteome</keyword>
<accession>A0A8J6MHB1</accession>
<dbReference type="NCBIfam" id="TIGR01549">
    <property type="entry name" value="HAD-SF-IA-v1"/>
    <property type="match status" value="1"/>
</dbReference>
<sequence>MKLKAVLFDFDYTLGDATESIVAGFQYAFGKMGLTPPGREAVRPTVGYLLRDGYVMLSGDTDEARADEFVRLFAEKSHPMQLETTVLFPGALELLRALRGAGIKVGVVSSKRSTALLPLLEKLELSPLMDFVMAGDMVSRPKPDPEGLNLALERLGIDREEVLFCGDTVLDAEAAQRAGTHFAAVLNGITPAGAFEAFPYDHIAPDLAELKSWLEES</sequence>
<dbReference type="InterPro" id="IPR036412">
    <property type="entry name" value="HAD-like_sf"/>
</dbReference>
<gene>
    <name evidence="1" type="ORF">H8S62_15460</name>
</gene>
<dbReference type="SFLD" id="SFLDG01129">
    <property type="entry name" value="C1.5:_HAD__Beta-PGM__Phosphata"/>
    <property type="match status" value="1"/>
</dbReference>
<dbReference type="PANTHER" id="PTHR43434">
    <property type="entry name" value="PHOSPHOGLYCOLATE PHOSPHATASE"/>
    <property type="match status" value="1"/>
</dbReference>
<evidence type="ECO:0000313" key="2">
    <source>
        <dbReference type="Proteomes" id="UP000607645"/>
    </source>
</evidence>
<dbReference type="RefSeq" id="WP_186920190.1">
    <property type="nucleotide sequence ID" value="NZ_JACOPQ010000015.1"/>
</dbReference>
<dbReference type="PRINTS" id="PR00413">
    <property type="entry name" value="HADHALOGNASE"/>
</dbReference>
<keyword evidence="1" id="KW-0378">Hydrolase</keyword>
<reference evidence="1" key="1">
    <citation type="submission" date="2020-08" db="EMBL/GenBank/DDBJ databases">
        <title>Genome public.</title>
        <authorList>
            <person name="Liu C."/>
            <person name="Sun Q."/>
        </authorList>
    </citation>
    <scope>NUCLEOTIDE SEQUENCE</scope>
    <source>
        <strain evidence="1">NSJ-52</strain>
    </source>
</reference>
<dbReference type="InterPro" id="IPR006439">
    <property type="entry name" value="HAD-SF_hydro_IA"/>
</dbReference>
<dbReference type="NCBIfam" id="TIGR01509">
    <property type="entry name" value="HAD-SF-IA-v3"/>
    <property type="match status" value="1"/>
</dbReference>
<dbReference type="SFLD" id="SFLDG01135">
    <property type="entry name" value="C1.5.6:_HAD__Beta-PGM__Phospha"/>
    <property type="match status" value="1"/>
</dbReference>
<organism evidence="1 2">
    <name type="scientific">Lawsonibacter faecis</name>
    <dbReference type="NCBI Taxonomy" id="2763052"/>
    <lineage>
        <taxon>Bacteria</taxon>
        <taxon>Bacillati</taxon>
        <taxon>Bacillota</taxon>
        <taxon>Clostridia</taxon>
        <taxon>Eubacteriales</taxon>
        <taxon>Oscillospiraceae</taxon>
        <taxon>Lawsonibacter</taxon>
    </lineage>
</organism>
<dbReference type="Proteomes" id="UP000607645">
    <property type="component" value="Unassembled WGS sequence"/>
</dbReference>
<dbReference type="SUPFAM" id="SSF56784">
    <property type="entry name" value="HAD-like"/>
    <property type="match status" value="1"/>
</dbReference>
<protein>
    <submittedName>
        <fullName evidence="1">HAD-IA family hydrolase</fullName>
    </submittedName>
</protein>
<name>A0A8J6MHB1_9FIRM</name>
<dbReference type="Pfam" id="PF13419">
    <property type="entry name" value="HAD_2"/>
    <property type="match status" value="1"/>
</dbReference>
<dbReference type="Gene3D" id="3.40.50.1000">
    <property type="entry name" value="HAD superfamily/HAD-like"/>
    <property type="match status" value="1"/>
</dbReference>
<dbReference type="InterPro" id="IPR050155">
    <property type="entry name" value="HAD-like_hydrolase_sf"/>
</dbReference>
<dbReference type="GO" id="GO:0008967">
    <property type="term" value="F:phosphoglycolate phosphatase activity"/>
    <property type="evidence" value="ECO:0007669"/>
    <property type="project" value="TreeGrafter"/>
</dbReference>
<evidence type="ECO:0000313" key="1">
    <source>
        <dbReference type="EMBL" id="MBC5738408.1"/>
    </source>
</evidence>
<dbReference type="InterPro" id="IPR041492">
    <property type="entry name" value="HAD_2"/>
</dbReference>
<dbReference type="GO" id="GO:0006281">
    <property type="term" value="P:DNA repair"/>
    <property type="evidence" value="ECO:0007669"/>
    <property type="project" value="TreeGrafter"/>
</dbReference>
<comment type="caution">
    <text evidence="1">The sequence shown here is derived from an EMBL/GenBank/DDBJ whole genome shotgun (WGS) entry which is preliminary data.</text>
</comment>
<dbReference type="AlphaFoldDB" id="A0A8J6MHB1"/>
<dbReference type="Gene3D" id="1.10.150.240">
    <property type="entry name" value="Putative phosphatase, domain 2"/>
    <property type="match status" value="1"/>
</dbReference>
<dbReference type="SFLD" id="SFLDS00003">
    <property type="entry name" value="Haloacid_Dehalogenase"/>
    <property type="match status" value="1"/>
</dbReference>
<dbReference type="EMBL" id="JACOPQ010000015">
    <property type="protein sequence ID" value="MBC5738408.1"/>
    <property type="molecule type" value="Genomic_DNA"/>
</dbReference>
<dbReference type="PANTHER" id="PTHR43434:SF1">
    <property type="entry name" value="PHOSPHOGLYCOLATE PHOSPHATASE"/>
    <property type="match status" value="1"/>
</dbReference>